<dbReference type="Proteomes" id="UP000735302">
    <property type="component" value="Unassembled WGS sequence"/>
</dbReference>
<protein>
    <recommendedName>
        <fullName evidence="3">IgGFc-binding protein N-terminal domain-containing protein</fullName>
    </recommendedName>
</protein>
<dbReference type="AlphaFoldDB" id="A0AAV4AFR1"/>
<reference evidence="1 2" key="1">
    <citation type="journal article" date="2021" name="Elife">
        <title>Chloroplast acquisition without the gene transfer in kleptoplastic sea slugs, Plakobranchus ocellatus.</title>
        <authorList>
            <person name="Maeda T."/>
            <person name="Takahashi S."/>
            <person name="Yoshida T."/>
            <person name="Shimamura S."/>
            <person name="Takaki Y."/>
            <person name="Nagai Y."/>
            <person name="Toyoda A."/>
            <person name="Suzuki Y."/>
            <person name="Arimoto A."/>
            <person name="Ishii H."/>
            <person name="Satoh N."/>
            <person name="Nishiyama T."/>
            <person name="Hasebe M."/>
            <person name="Maruyama T."/>
            <person name="Minagawa J."/>
            <person name="Obokata J."/>
            <person name="Shigenobu S."/>
        </authorList>
    </citation>
    <scope>NUCLEOTIDE SEQUENCE [LARGE SCALE GENOMIC DNA]</scope>
</reference>
<proteinExistence type="predicted"/>
<organism evidence="1 2">
    <name type="scientific">Plakobranchus ocellatus</name>
    <dbReference type="NCBI Taxonomy" id="259542"/>
    <lineage>
        <taxon>Eukaryota</taxon>
        <taxon>Metazoa</taxon>
        <taxon>Spiralia</taxon>
        <taxon>Lophotrochozoa</taxon>
        <taxon>Mollusca</taxon>
        <taxon>Gastropoda</taxon>
        <taxon>Heterobranchia</taxon>
        <taxon>Euthyneura</taxon>
        <taxon>Panpulmonata</taxon>
        <taxon>Sacoglossa</taxon>
        <taxon>Placobranchoidea</taxon>
        <taxon>Plakobranchidae</taxon>
        <taxon>Plakobranchus</taxon>
    </lineage>
</organism>
<comment type="caution">
    <text evidence="1">The sequence shown here is derived from an EMBL/GenBank/DDBJ whole genome shotgun (WGS) entry which is preliminary data.</text>
</comment>
<evidence type="ECO:0008006" key="3">
    <source>
        <dbReference type="Google" id="ProtNLM"/>
    </source>
</evidence>
<evidence type="ECO:0000313" key="1">
    <source>
        <dbReference type="EMBL" id="GFO06082.1"/>
    </source>
</evidence>
<evidence type="ECO:0000313" key="2">
    <source>
        <dbReference type="Proteomes" id="UP000735302"/>
    </source>
</evidence>
<name>A0AAV4AFR1_9GAST</name>
<sequence length="496" mass="55283">MPSEAPTGNKEDLRALVLSGANVVITFRDPVGLMVTRIPDTYIVNSTDGEITFKMPFDVTYNATSDEYEVSYLSVRTTGDVKETSFGLSNEVSSAVVKHTHAQDTIVFYTQDVTCNHELKWHQDSSAQPDSEPQCLAKFASQGAGFSVNVLEDEDSITRVSKPDSVVVSNTGSRLMAVLRPQYYIAYATSDAFPVSSIRRKIQLVNWDGQEDSWTKEETDFSSRKSVKYDEPPGWITDPYWEEILSIDAAGKEYYTPAAGESSVNDLATTGYRMKIGILIGSETAESSWQILDIPMMLCQTLICDAFAISQYNATNPFTLGDSASDITRQGIKVIENKVEIKDLKYPVKAKITSNHHVKWFKERSTVLKVFSHDNVGSYINKVGLIQAVFEGSPFTLVRITSKGTYVYHIEQVSRNSLNVITLKTGLLMVRQGAKNTHGSCRYTDGPQFILTTTLDADKDHPTVQVEFNSWSFDLKKVCNKNLQVAHRALEVFVTL</sequence>
<dbReference type="EMBL" id="BLXT01003762">
    <property type="protein sequence ID" value="GFO06082.1"/>
    <property type="molecule type" value="Genomic_DNA"/>
</dbReference>
<accession>A0AAV4AFR1</accession>
<keyword evidence="2" id="KW-1185">Reference proteome</keyword>
<gene>
    <name evidence="1" type="ORF">PoB_003258700</name>
</gene>